<dbReference type="AlphaFoldDB" id="A0A7H4MT52"/>
<proteinExistence type="predicted"/>
<reference evidence="1 2" key="1">
    <citation type="submission" date="2018-06" db="EMBL/GenBank/DDBJ databases">
        <authorList>
            <consortium name="Pathogen Informatics"/>
            <person name="Doyle S."/>
        </authorList>
    </citation>
    <scope>NUCLEOTIDE SEQUENCE [LARGE SCALE GENOMIC DNA]</scope>
    <source>
        <strain evidence="1 2">NCTC11694</strain>
    </source>
</reference>
<comment type="caution">
    <text evidence="1">The sequence shown here is derived from an EMBL/GenBank/DDBJ whole genome shotgun (WGS) entry which is preliminary data.</text>
</comment>
<gene>
    <name evidence="1" type="ORF">NCTC11694_05831</name>
</gene>
<dbReference type="EMBL" id="UGJR01000005">
    <property type="protein sequence ID" value="STS99388.1"/>
    <property type="molecule type" value="Genomic_DNA"/>
</dbReference>
<accession>A0A7H4MT52</accession>
<evidence type="ECO:0000313" key="2">
    <source>
        <dbReference type="Proteomes" id="UP000255050"/>
    </source>
</evidence>
<dbReference type="Proteomes" id="UP000255050">
    <property type="component" value="Unassembled WGS sequence"/>
</dbReference>
<protein>
    <recommendedName>
        <fullName evidence="3">DUF4762 domain-containing protein</fullName>
    </recommendedName>
</protein>
<name>A0A7H4MT52_9ENTR</name>
<dbReference type="InterPro" id="IPR031882">
    <property type="entry name" value="DUF4762"/>
</dbReference>
<evidence type="ECO:0000313" key="1">
    <source>
        <dbReference type="EMBL" id="STS99388.1"/>
    </source>
</evidence>
<sequence length="93" mass="9855">MQKLSMIEASTIIGGCCKETCTSSYETVVVGGVSTCKQVTTCTDKHGSTVSMKDAPDSMCVVPNSGPLLITDVIHGGGTLHVFLRYFREPGIK</sequence>
<organism evidence="1 2">
    <name type="scientific">Klebsiella michiganensis</name>
    <dbReference type="NCBI Taxonomy" id="1134687"/>
    <lineage>
        <taxon>Bacteria</taxon>
        <taxon>Pseudomonadati</taxon>
        <taxon>Pseudomonadota</taxon>
        <taxon>Gammaproteobacteria</taxon>
        <taxon>Enterobacterales</taxon>
        <taxon>Enterobacteriaceae</taxon>
        <taxon>Klebsiella/Raoultella group</taxon>
        <taxon>Klebsiella</taxon>
    </lineage>
</organism>
<dbReference type="Pfam" id="PF15959">
    <property type="entry name" value="DUF4762"/>
    <property type="match status" value="1"/>
</dbReference>
<evidence type="ECO:0008006" key="3">
    <source>
        <dbReference type="Google" id="ProtNLM"/>
    </source>
</evidence>